<dbReference type="EMBL" id="JARYMX010000007">
    <property type="protein sequence ID" value="KAJ9542252.1"/>
    <property type="molecule type" value="Genomic_DNA"/>
</dbReference>
<evidence type="ECO:0000259" key="1">
    <source>
        <dbReference type="Pfam" id="PF03732"/>
    </source>
</evidence>
<evidence type="ECO:0000313" key="2">
    <source>
        <dbReference type="EMBL" id="KAJ9542252.1"/>
    </source>
</evidence>
<organism evidence="2 3">
    <name type="scientific">Centaurea solstitialis</name>
    <name type="common">yellow star-thistle</name>
    <dbReference type="NCBI Taxonomy" id="347529"/>
    <lineage>
        <taxon>Eukaryota</taxon>
        <taxon>Viridiplantae</taxon>
        <taxon>Streptophyta</taxon>
        <taxon>Embryophyta</taxon>
        <taxon>Tracheophyta</taxon>
        <taxon>Spermatophyta</taxon>
        <taxon>Magnoliopsida</taxon>
        <taxon>eudicotyledons</taxon>
        <taxon>Gunneridae</taxon>
        <taxon>Pentapetalae</taxon>
        <taxon>asterids</taxon>
        <taxon>campanulids</taxon>
        <taxon>Asterales</taxon>
        <taxon>Asteraceae</taxon>
        <taxon>Carduoideae</taxon>
        <taxon>Cardueae</taxon>
        <taxon>Centaureinae</taxon>
        <taxon>Centaurea</taxon>
    </lineage>
</organism>
<keyword evidence="3" id="KW-1185">Reference proteome</keyword>
<accession>A0AA38W0Y0</accession>
<dbReference type="InterPro" id="IPR005162">
    <property type="entry name" value="Retrotrans_gag_dom"/>
</dbReference>
<comment type="caution">
    <text evidence="2">The sequence shown here is derived from an EMBL/GenBank/DDBJ whole genome shotgun (WGS) entry which is preliminary data.</text>
</comment>
<name>A0AA38W0Y0_9ASTR</name>
<feature type="domain" description="Retrotransposon gag" evidence="1">
    <location>
        <begin position="137"/>
        <end position="192"/>
    </location>
</feature>
<reference evidence="2" key="1">
    <citation type="submission" date="2023-03" db="EMBL/GenBank/DDBJ databases">
        <title>Chromosome-scale reference genome and RAD-based genetic map of yellow starthistle (Centaurea solstitialis) reveal putative structural variation and QTLs associated with invader traits.</title>
        <authorList>
            <person name="Reatini B."/>
            <person name="Cang F.A."/>
            <person name="Jiang Q."/>
            <person name="Mckibben M.T.W."/>
            <person name="Barker M.S."/>
            <person name="Rieseberg L.H."/>
            <person name="Dlugosch K.M."/>
        </authorList>
    </citation>
    <scope>NUCLEOTIDE SEQUENCE</scope>
    <source>
        <strain evidence="2">CAN-66</strain>
        <tissue evidence="2">Leaf</tissue>
    </source>
</reference>
<gene>
    <name evidence="2" type="ORF">OSB04_028758</name>
</gene>
<evidence type="ECO:0000313" key="3">
    <source>
        <dbReference type="Proteomes" id="UP001172457"/>
    </source>
</evidence>
<dbReference type="Proteomes" id="UP001172457">
    <property type="component" value="Chromosome 7"/>
</dbReference>
<dbReference type="AlphaFoldDB" id="A0AA38W0Y0"/>
<dbReference type="Pfam" id="PF03732">
    <property type="entry name" value="Retrotrans_gag"/>
    <property type="match status" value="1"/>
</dbReference>
<proteinExistence type="predicted"/>
<protein>
    <recommendedName>
        <fullName evidence="1">Retrotransposon gag domain-containing protein</fullName>
    </recommendedName>
</protein>
<dbReference type="PANTHER" id="PTHR33223:SF11">
    <property type="entry name" value="ELEMENT PROTEIN, PUTATIVE-RELATED"/>
    <property type="match status" value="1"/>
</dbReference>
<dbReference type="PANTHER" id="PTHR33223">
    <property type="entry name" value="CCHC-TYPE DOMAIN-CONTAINING PROTEIN"/>
    <property type="match status" value="1"/>
</dbReference>
<sequence length="298" mass="34561">MLLREAGDRDLEPFDPEIERTCRRLRATARANATNQMANNRLGIQAPALDANVNFEVKHRTIQLFQHNQFGGAPSEDPHAHLRMFEKVCNTFKMRHVCDDAIRLRLFLFSLKGRQLLGRKAFPPERTAPAMLWWELFFRSRTAQLMAEFTHFSQWPLETLYEAWERYKHMLKKCPHDGLNEWMIIQTFFGGFHPQYKNDITAAAGGALMDKSYDEVVALIDNLAEHSYTTPRSDVGRVAKVQDSDELYEIKAQLEAVDPALLRPDEMIMILNLYLVNRFQDQDQETNEPVLQSTDPVH</sequence>